<evidence type="ECO:0000313" key="3">
    <source>
        <dbReference type="EMBL" id="CAL6020509.1"/>
    </source>
</evidence>
<gene>
    <name evidence="3" type="ORF">HINF_LOCUS27530</name>
    <name evidence="2" type="ORF">HINF_LOCUS40851</name>
</gene>
<proteinExistence type="predicted"/>
<feature type="compositionally biased region" description="Basic and acidic residues" evidence="1">
    <location>
        <begin position="55"/>
        <end position="69"/>
    </location>
</feature>
<feature type="region of interest" description="Disordered" evidence="1">
    <location>
        <begin position="37"/>
        <end position="108"/>
    </location>
</feature>
<evidence type="ECO:0000256" key="1">
    <source>
        <dbReference type="SAM" id="MobiDB-lite"/>
    </source>
</evidence>
<reference evidence="2" key="1">
    <citation type="submission" date="2023-06" db="EMBL/GenBank/DDBJ databases">
        <authorList>
            <person name="Kurt Z."/>
        </authorList>
    </citation>
    <scope>NUCLEOTIDE SEQUENCE</scope>
</reference>
<dbReference type="AlphaFoldDB" id="A0AA86Q6S2"/>
<reference evidence="3 4" key="2">
    <citation type="submission" date="2024-07" db="EMBL/GenBank/DDBJ databases">
        <authorList>
            <person name="Akdeniz Z."/>
        </authorList>
    </citation>
    <scope>NUCLEOTIDE SEQUENCE [LARGE SCALE GENOMIC DNA]</scope>
</reference>
<keyword evidence="4" id="KW-1185">Reference proteome</keyword>
<dbReference type="Proteomes" id="UP001642409">
    <property type="component" value="Unassembled WGS sequence"/>
</dbReference>
<protein>
    <submittedName>
        <fullName evidence="3">Hypothetical_protein</fullName>
    </submittedName>
</protein>
<dbReference type="EMBL" id="CATOUU010000838">
    <property type="protein sequence ID" value="CAI9953206.1"/>
    <property type="molecule type" value="Genomic_DNA"/>
</dbReference>
<accession>A0AA86Q6S2</accession>
<evidence type="ECO:0000313" key="4">
    <source>
        <dbReference type="Proteomes" id="UP001642409"/>
    </source>
</evidence>
<organism evidence="2">
    <name type="scientific">Hexamita inflata</name>
    <dbReference type="NCBI Taxonomy" id="28002"/>
    <lineage>
        <taxon>Eukaryota</taxon>
        <taxon>Metamonada</taxon>
        <taxon>Diplomonadida</taxon>
        <taxon>Hexamitidae</taxon>
        <taxon>Hexamitinae</taxon>
        <taxon>Hexamita</taxon>
    </lineage>
</organism>
<evidence type="ECO:0000313" key="2">
    <source>
        <dbReference type="EMBL" id="CAI9953206.1"/>
    </source>
</evidence>
<name>A0AA86Q6S2_9EUKA</name>
<comment type="caution">
    <text evidence="2">The sequence shown here is derived from an EMBL/GenBank/DDBJ whole genome shotgun (WGS) entry which is preliminary data.</text>
</comment>
<sequence>MSRFAHLRIFPLSRLLHEQLTNVSQVDRCRGEAALQDRHRFQPRLGSRAPGVSDVHPDAAPKQVLHDPKAVPTMLPQPFPDQSISGNTDAGEFQHLGHDQRPPEHDQM</sequence>
<dbReference type="EMBL" id="CAXDID020000086">
    <property type="protein sequence ID" value="CAL6020509.1"/>
    <property type="molecule type" value="Genomic_DNA"/>
</dbReference>
<feature type="compositionally biased region" description="Basic and acidic residues" evidence="1">
    <location>
        <begin position="95"/>
        <end position="108"/>
    </location>
</feature>